<keyword evidence="3" id="KW-1185">Reference proteome</keyword>
<evidence type="ECO:0000313" key="3">
    <source>
        <dbReference type="Proteomes" id="UP000886653"/>
    </source>
</evidence>
<dbReference type="AlphaFoldDB" id="A0A9P6NSQ6"/>
<proteinExistence type="predicted"/>
<reference evidence="2" key="1">
    <citation type="submission" date="2013-11" db="EMBL/GenBank/DDBJ databases">
        <title>Genome sequence of the fusiform rust pathogen reveals effectors for host alternation and coevolution with pine.</title>
        <authorList>
            <consortium name="DOE Joint Genome Institute"/>
            <person name="Smith K."/>
            <person name="Pendleton A."/>
            <person name="Kubisiak T."/>
            <person name="Anderson C."/>
            <person name="Salamov A."/>
            <person name="Aerts A."/>
            <person name="Riley R."/>
            <person name="Clum A."/>
            <person name="Lindquist E."/>
            <person name="Ence D."/>
            <person name="Campbell M."/>
            <person name="Kronenberg Z."/>
            <person name="Feau N."/>
            <person name="Dhillon B."/>
            <person name="Hamelin R."/>
            <person name="Burleigh J."/>
            <person name="Smith J."/>
            <person name="Yandell M."/>
            <person name="Nelson C."/>
            <person name="Grigoriev I."/>
            <person name="Davis J."/>
        </authorList>
    </citation>
    <scope>NUCLEOTIDE SEQUENCE</scope>
    <source>
        <strain evidence="2">G11</strain>
    </source>
</reference>
<sequence>MFSFIAMNFFPQIMSFISVVNFLATFLGSGPILTLDVYFPPWLWCIIIISLIISFHSKEKTIIKVLEERIPGFITISLGPISFSVTQLFAIARWASKKLKFSSAGDALVETHPESAMSEPLLFGVQNTSYGTMQPSIVISVVDKSQETLTPPDFEVEILCEK</sequence>
<keyword evidence="1" id="KW-1133">Transmembrane helix</keyword>
<feature type="transmembrane region" description="Helical" evidence="1">
    <location>
        <begin position="70"/>
        <end position="92"/>
    </location>
</feature>
<gene>
    <name evidence="2" type="ORF">CROQUDRAFT_720011</name>
</gene>
<dbReference type="EMBL" id="MU167214">
    <property type="protein sequence ID" value="KAG0151289.1"/>
    <property type="molecule type" value="Genomic_DNA"/>
</dbReference>
<comment type="caution">
    <text evidence="2">The sequence shown here is derived from an EMBL/GenBank/DDBJ whole genome shotgun (WGS) entry which is preliminary data.</text>
</comment>
<keyword evidence="1" id="KW-0472">Membrane</keyword>
<evidence type="ECO:0000313" key="2">
    <source>
        <dbReference type="EMBL" id="KAG0151289.1"/>
    </source>
</evidence>
<keyword evidence="1" id="KW-0812">Transmembrane</keyword>
<organism evidence="2 3">
    <name type="scientific">Cronartium quercuum f. sp. fusiforme G11</name>
    <dbReference type="NCBI Taxonomy" id="708437"/>
    <lineage>
        <taxon>Eukaryota</taxon>
        <taxon>Fungi</taxon>
        <taxon>Dikarya</taxon>
        <taxon>Basidiomycota</taxon>
        <taxon>Pucciniomycotina</taxon>
        <taxon>Pucciniomycetes</taxon>
        <taxon>Pucciniales</taxon>
        <taxon>Coleosporiaceae</taxon>
        <taxon>Cronartium</taxon>
    </lineage>
</organism>
<feature type="transmembrane region" description="Helical" evidence="1">
    <location>
        <begin position="39"/>
        <end position="58"/>
    </location>
</feature>
<feature type="transmembrane region" description="Helical" evidence="1">
    <location>
        <begin position="12"/>
        <end position="33"/>
    </location>
</feature>
<evidence type="ECO:0000256" key="1">
    <source>
        <dbReference type="SAM" id="Phobius"/>
    </source>
</evidence>
<dbReference type="Proteomes" id="UP000886653">
    <property type="component" value="Unassembled WGS sequence"/>
</dbReference>
<protein>
    <submittedName>
        <fullName evidence="2">Uncharacterized protein</fullName>
    </submittedName>
</protein>
<accession>A0A9P6NSQ6</accession>
<name>A0A9P6NSQ6_9BASI</name>